<evidence type="ECO:0000256" key="1">
    <source>
        <dbReference type="SAM" id="Phobius"/>
    </source>
</evidence>
<feature type="transmembrane region" description="Helical" evidence="1">
    <location>
        <begin position="44"/>
        <end position="62"/>
    </location>
</feature>
<name>A0AAN9SAF8_PSOTE</name>
<evidence type="ECO:0000313" key="3">
    <source>
        <dbReference type="Proteomes" id="UP001386955"/>
    </source>
</evidence>
<proteinExistence type="predicted"/>
<keyword evidence="1" id="KW-0472">Membrane</keyword>
<keyword evidence="3" id="KW-1185">Reference proteome</keyword>
<dbReference type="EMBL" id="JAYMYS010000005">
    <property type="protein sequence ID" value="KAK7391754.1"/>
    <property type="molecule type" value="Genomic_DNA"/>
</dbReference>
<gene>
    <name evidence="2" type="ORF">VNO78_20175</name>
</gene>
<keyword evidence="1" id="KW-0812">Transmembrane</keyword>
<sequence>MIIASEKEFKWNFNNEASIKEEYPQVAVFGEALQRRLLLCSMSAPKIILATIVIYITTTFFFPNHL</sequence>
<organism evidence="2 3">
    <name type="scientific">Psophocarpus tetragonolobus</name>
    <name type="common">Winged bean</name>
    <name type="synonym">Dolichos tetragonolobus</name>
    <dbReference type="NCBI Taxonomy" id="3891"/>
    <lineage>
        <taxon>Eukaryota</taxon>
        <taxon>Viridiplantae</taxon>
        <taxon>Streptophyta</taxon>
        <taxon>Embryophyta</taxon>
        <taxon>Tracheophyta</taxon>
        <taxon>Spermatophyta</taxon>
        <taxon>Magnoliopsida</taxon>
        <taxon>eudicotyledons</taxon>
        <taxon>Gunneridae</taxon>
        <taxon>Pentapetalae</taxon>
        <taxon>rosids</taxon>
        <taxon>fabids</taxon>
        <taxon>Fabales</taxon>
        <taxon>Fabaceae</taxon>
        <taxon>Papilionoideae</taxon>
        <taxon>50 kb inversion clade</taxon>
        <taxon>NPAAA clade</taxon>
        <taxon>indigoferoid/millettioid clade</taxon>
        <taxon>Phaseoleae</taxon>
        <taxon>Psophocarpus</taxon>
    </lineage>
</organism>
<dbReference type="AlphaFoldDB" id="A0AAN9SAF8"/>
<accession>A0AAN9SAF8</accession>
<evidence type="ECO:0000313" key="2">
    <source>
        <dbReference type="EMBL" id="KAK7391754.1"/>
    </source>
</evidence>
<protein>
    <submittedName>
        <fullName evidence="2">Uncharacterized protein</fullName>
    </submittedName>
</protein>
<comment type="caution">
    <text evidence="2">The sequence shown here is derived from an EMBL/GenBank/DDBJ whole genome shotgun (WGS) entry which is preliminary data.</text>
</comment>
<reference evidence="2 3" key="1">
    <citation type="submission" date="2024-01" db="EMBL/GenBank/DDBJ databases">
        <title>The genomes of 5 underutilized Papilionoideae crops provide insights into root nodulation and disease resistanc.</title>
        <authorList>
            <person name="Jiang F."/>
        </authorList>
    </citation>
    <scope>NUCLEOTIDE SEQUENCE [LARGE SCALE GENOMIC DNA]</scope>
    <source>
        <strain evidence="2">DUOXIRENSHENG_FW03</strain>
        <tissue evidence="2">Leaves</tissue>
    </source>
</reference>
<keyword evidence="1" id="KW-1133">Transmembrane helix</keyword>
<dbReference type="Proteomes" id="UP001386955">
    <property type="component" value="Unassembled WGS sequence"/>
</dbReference>